<reference evidence="2 3" key="1">
    <citation type="submission" date="2017-08" db="EMBL/GenBank/DDBJ databases">
        <title>USMARCv1.0.</title>
        <authorList>
            <person name="Hannum G.I."/>
            <person name="Koren S."/>
            <person name="Schroeder S.G."/>
            <person name="Chin S.C."/>
            <person name="Nonneman D.J."/>
            <person name="Becker S.A."/>
            <person name="Rosen B.D."/>
            <person name="Bickhart D.M."/>
            <person name="Putnam N.H."/>
            <person name="Green R.E."/>
            <person name="Tuggle C.K."/>
            <person name="Liu H."/>
            <person name="Rohrer G.A."/>
            <person name="Warr A."/>
            <person name="Hall R."/>
            <person name="Kim K."/>
            <person name="Hume D.A."/>
            <person name="Talbot R."/>
            <person name="Chow W."/>
            <person name="Howe K."/>
            <person name="Schwartz A.S."/>
            <person name="Watson M."/>
            <person name="Archibald A.L."/>
            <person name="Phillippy A.M."/>
            <person name="Smith T.P.L."/>
        </authorList>
    </citation>
    <scope>NUCLEOTIDE SEQUENCE [LARGE SCALE GENOMIC DNA]</scope>
</reference>
<protein>
    <submittedName>
        <fullName evidence="2">Uncharacterized protein</fullName>
    </submittedName>
</protein>
<name>A0A4X1SV83_PIG</name>
<proteinExistence type="predicted"/>
<sequence>MRAFIRSKPTRSASSRPRPGGWAPAALVTLDNLGPIARPPWRRRPIRTSALSTFDGSRRAYHGDHG</sequence>
<dbReference type="AlphaFoldDB" id="A0A4X1SV83"/>
<reference evidence="2" key="2">
    <citation type="submission" date="2025-05" db="UniProtKB">
        <authorList>
            <consortium name="Ensembl"/>
        </authorList>
    </citation>
    <scope>IDENTIFICATION</scope>
</reference>
<feature type="region of interest" description="Disordered" evidence="1">
    <location>
        <begin position="1"/>
        <end position="23"/>
    </location>
</feature>
<evidence type="ECO:0000313" key="3">
    <source>
        <dbReference type="Proteomes" id="UP000314985"/>
    </source>
</evidence>
<organism evidence="2 3">
    <name type="scientific">Sus scrofa</name>
    <name type="common">Pig</name>
    <dbReference type="NCBI Taxonomy" id="9823"/>
    <lineage>
        <taxon>Eukaryota</taxon>
        <taxon>Metazoa</taxon>
        <taxon>Chordata</taxon>
        <taxon>Craniata</taxon>
        <taxon>Vertebrata</taxon>
        <taxon>Euteleostomi</taxon>
        <taxon>Mammalia</taxon>
        <taxon>Eutheria</taxon>
        <taxon>Laurasiatheria</taxon>
        <taxon>Artiodactyla</taxon>
        <taxon>Suina</taxon>
        <taxon>Suidae</taxon>
        <taxon>Sus</taxon>
    </lineage>
</organism>
<evidence type="ECO:0000313" key="2">
    <source>
        <dbReference type="Ensembl" id="ENSSSCP00070006228.1"/>
    </source>
</evidence>
<evidence type="ECO:0000256" key="1">
    <source>
        <dbReference type="SAM" id="MobiDB-lite"/>
    </source>
</evidence>
<dbReference type="Ensembl" id="ENSSSCT00070019345.1">
    <property type="protein sequence ID" value="ENSSSCP00070016095.1"/>
    <property type="gene ID" value="ENSSSCG00070009954.1"/>
</dbReference>
<dbReference type="Proteomes" id="UP000314985">
    <property type="component" value="Chromosome 10"/>
</dbReference>
<accession>A0A4X1SV83</accession>
<dbReference type="Ensembl" id="ENSSSCT00070007587.1">
    <property type="protein sequence ID" value="ENSSSCP00070006228.1"/>
    <property type="gene ID" value="ENSSSCG00070004037.1"/>
</dbReference>